<feature type="region of interest" description="Disordered" evidence="1">
    <location>
        <begin position="201"/>
        <end position="222"/>
    </location>
</feature>
<dbReference type="PANTHER" id="PTHR12496:SF9">
    <property type="entry name" value="METHYLTRANSFERASE-LIKE PROTEIN 25-RELATED"/>
    <property type="match status" value="1"/>
</dbReference>
<dbReference type="SUPFAM" id="SSF53335">
    <property type="entry name" value="S-adenosyl-L-methionine-dependent methyltransferases"/>
    <property type="match status" value="1"/>
</dbReference>
<dbReference type="PANTHER" id="PTHR12496">
    <property type="entry name" value="CGI-41 METHYLTRANSFERASE"/>
    <property type="match status" value="1"/>
</dbReference>
<dbReference type="InterPro" id="IPR052220">
    <property type="entry name" value="METTL25"/>
</dbReference>
<dbReference type="Pfam" id="PF13679">
    <property type="entry name" value="Methyltransf_32"/>
    <property type="match status" value="2"/>
</dbReference>
<accession>A0A8B7N186</accession>
<dbReference type="SUPFAM" id="SSF101967">
    <property type="entry name" value="Adhesin YadA, collagen-binding domain"/>
    <property type="match status" value="1"/>
</dbReference>
<evidence type="ECO:0000259" key="2">
    <source>
        <dbReference type="Pfam" id="PF13679"/>
    </source>
</evidence>
<feature type="region of interest" description="Disordered" evidence="1">
    <location>
        <begin position="734"/>
        <end position="771"/>
    </location>
</feature>
<feature type="region of interest" description="Disordered" evidence="1">
    <location>
        <begin position="371"/>
        <end position="433"/>
    </location>
</feature>
<dbReference type="InterPro" id="IPR011049">
    <property type="entry name" value="Serralysin-like_metalloprot_C"/>
</dbReference>
<reference evidence="4" key="1">
    <citation type="submission" date="2025-08" db="UniProtKB">
        <authorList>
            <consortium name="RefSeq"/>
        </authorList>
    </citation>
    <scope>IDENTIFICATION</scope>
    <source>
        <tissue evidence="4">Whole organism</tissue>
    </source>
</reference>
<keyword evidence="3" id="KW-1185">Reference proteome</keyword>
<evidence type="ECO:0000256" key="1">
    <source>
        <dbReference type="SAM" id="MobiDB-lite"/>
    </source>
</evidence>
<feature type="compositionally biased region" description="Basic and acidic residues" evidence="1">
    <location>
        <begin position="397"/>
        <end position="425"/>
    </location>
</feature>
<dbReference type="OrthoDB" id="10258156at2759"/>
<dbReference type="AlphaFoldDB" id="A0A8B7N186"/>
<gene>
    <name evidence="4" type="primary">LOC108665360</name>
</gene>
<evidence type="ECO:0000313" key="4">
    <source>
        <dbReference type="RefSeq" id="XP_018007596.1"/>
    </source>
</evidence>
<dbReference type="KEGG" id="hazt:108665360"/>
<dbReference type="Proteomes" id="UP000694843">
    <property type="component" value="Unplaced"/>
</dbReference>
<organism evidence="3 4">
    <name type="scientific">Hyalella azteca</name>
    <name type="common">Amphipod</name>
    <dbReference type="NCBI Taxonomy" id="294128"/>
    <lineage>
        <taxon>Eukaryota</taxon>
        <taxon>Metazoa</taxon>
        <taxon>Ecdysozoa</taxon>
        <taxon>Arthropoda</taxon>
        <taxon>Crustacea</taxon>
        <taxon>Multicrustacea</taxon>
        <taxon>Malacostraca</taxon>
        <taxon>Eumalacostraca</taxon>
        <taxon>Peracarida</taxon>
        <taxon>Amphipoda</taxon>
        <taxon>Senticaudata</taxon>
        <taxon>Talitrida</taxon>
        <taxon>Talitroidea</taxon>
        <taxon>Hyalellidae</taxon>
        <taxon>Hyalella</taxon>
    </lineage>
</organism>
<dbReference type="Gene3D" id="3.40.50.150">
    <property type="entry name" value="Vaccinia Virus protein VP39"/>
    <property type="match status" value="1"/>
</dbReference>
<feature type="domain" description="Methyltransferase" evidence="2">
    <location>
        <begin position="509"/>
        <end position="607"/>
    </location>
</feature>
<dbReference type="CDD" id="cd02440">
    <property type="entry name" value="AdoMet_MTases"/>
    <property type="match status" value="1"/>
</dbReference>
<feature type="domain" description="Methyltransferase" evidence="2">
    <location>
        <begin position="130"/>
        <end position="232"/>
    </location>
</feature>
<dbReference type="RefSeq" id="XP_018007596.1">
    <property type="nucleotide sequence ID" value="XM_018152107.2"/>
</dbReference>
<dbReference type="InterPro" id="IPR025714">
    <property type="entry name" value="Methyltranfer_dom"/>
</dbReference>
<dbReference type="GeneID" id="108665360"/>
<evidence type="ECO:0000313" key="3">
    <source>
        <dbReference type="Proteomes" id="UP000694843"/>
    </source>
</evidence>
<dbReference type="InterPro" id="IPR029063">
    <property type="entry name" value="SAM-dependent_MTases_sf"/>
</dbReference>
<proteinExistence type="predicted"/>
<sequence>MHSKKAVHEALHYVATNLSPFLALANCHLVDVFVSDVWHKVLPPLLWDDLNKISPQDLCSMLGPSQESSELLDGIKSDLPSLHKFLLLLHSMHLSQLGVLSSKQEVLAAAQQHATPVTATVDLQRLMPLKKAHEVAVMAELMAALCAGLDVSWVCDLGAGKGYLSALLARFYGLHVLAVDGTQSNTQAARAYSHTLQKELNRQRRVNRRTKNPSPEKSQKFSEGLTFFNDLEDENDESTSDALHTNIVPRSAEVNSLYENTESVKISKRMESKTISRSIDSDIFHRDSEANHKLMQLSITSEAPEIAIREEKETRYSYSHCSIRDKCRTNVASSSDETATDAGHYYCITKYVTPTFSIGDALKEAIALETDSSNSSKIKPDNRKTKVKVRRKGAAGETKERSTKSAVREEFDEREEVEKLFPSEKEEQEQGNQCNVNRAVSAVNQTLEAVNVNEAISAVNQTSKAVNVNEAISAVNQTLEAVNVNEAISAVNQTLEAVNVNEAICAVNQTLKAVNVNEAISAVNQTLEAVNINEAVRAVKVNEAVRAVKVNEAVRAVKVNEAVRAVQCVSCLHGCGDLSVSALHVFLRHAHVAVACVVGCCYHLVTERPAGAGFPLCAQLAGYQLGRNARMIGSQCLPRRVVLGVQEEENKSHFWRAVLQLVIVRQLHHSANPASGSQFRASGTPPCASGTPPCASGTPPCASGTQLCASGTHPRASGTLPCASGTLSCASGTPPSVSDTPPCASGTPSCASGTPPRASGTPPRTSGTPLRVVDCTRDNFIDNTQEPPPLHDYSSFVSSLSSEERSAISMFRIGRGLAGNCQSFSQYATRAIARLPDVVRSRVMDGRDDSKRASGVEREFVQ</sequence>
<name>A0A8B7N186_HYAAZ</name>
<protein>
    <submittedName>
        <fullName evidence="4">Uncharacterized protein LOC108665360</fullName>
    </submittedName>
</protein>